<keyword evidence="12" id="KW-0190">Covalent protein-DNA linkage</keyword>
<keyword evidence="5" id="KW-0548">Nucleotidyltransferase</keyword>
<accession>A0A8A4XCS3</accession>
<dbReference type="PROSITE" id="PS52020">
    <property type="entry name" value="CRESS_DNA_REP"/>
    <property type="match status" value="1"/>
</dbReference>
<dbReference type="GO" id="GO:0042025">
    <property type="term" value="C:host cell nucleus"/>
    <property type="evidence" value="ECO:0007669"/>
    <property type="project" value="UniProtKB-SubCell"/>
</dbReference>
<reference evidence="17" key="1">
    <citation type="submission" date="2020-10" db="EMBL/GenBank/DDBJ databases">
        <title>CRESS DNA virus dark matter in the feces of wild birds.</title>
        <authorList>
            <person name="Yang S."/>
            <person name="Zhang W."/>
        </authorList>
    </citation>
    <scope>NUCLEOTIDE SEQUENCE</scope>
    <source>
        <strain evidence="17">Gbt105cir5</strain>
    </source>
</reference>
<dbReference type="Gene3D" id="3.40.1310.20">
    <property type="match status" value="1"/>
</dbReference>
<evidence type="ECO:0000256" key="5">
    <source>
        <dbReference type="ARBA" id="ARBA00022695"/>
    </source>
</evidence>
<keyword evidence="7" id="KW-0540">Nuclease</keyword>
<dbReference type="GO" id="GO:0000166">
    <property type="term" value="F:nucleotide binding"/>
    <property type="evidence" value="ECO:0007669"/>
    <property type="project" value="UniProtKB-KW"/>
</dbReference>
<keyword evidence="3" id="KW-1048">Host nucleus</keyword>
<dbReference type="GO" id="GO:0003723">
    <property type="term" value="F:RNA binding"/>
    <property type="evidence" value="ECO:0007669"/>
    <property type="project" value="InterPro"/>
</dbReference>
<evidence type="ECO:0000256" key="3">
    <source>
        <dbReference type="ARBA" id="ARBA00022562"/>
    </source>
</evidence>
<comment type="catalytic activity">
    <reaction evidence="15">
        <text>ATP + H2O = ADP + phosphate + H(+)</text>
        <dbReference type="Rhea" id="RHEA:13065"/>
        <dbReference type="ChEBI" id="CHEBI:15377"/>
        <dbReference type="ChEBI" id="CHEBI:15378"/>
        <dbReference type="ChEBI" id="CHEBI:30616"/>
        <dbReference type="ChEBI" id="CHEBI:43474"/>
        <dbReference type="ChEBI" id="CHEBI:456216"/>
    </reaction>
</comment>
<sequence>MNLSVYKTMIDELGQRMRYILLANEVGGKTNKKHWQGFLYFANPRTEKSVRTMTCGAHIEPCYGDAKSNINYCRKGSQSHEEWEKKKEKGPNWGKDFSLAFEHGDEPAPGKRTDMEEMWCSIQKKQITTAAQICDANPGLYFRYAKNMEKALELTPERQIQRTWKTTVKCFWGQAGRGKSNQVTYDYAERSGDYLSGMSENDIQMKYKTKIDWISVTGDKNAPFFGGYTGSDTVCFDDFNPLKMDQAWWLTLTDRNPMVVNTKGGFVNWNPKYIYFTANADPKYWWGGISAQIERRFSVIAEIDAEELFEDIKPVRIKIVLKNPLSRKGVVTVKEEVEEKTEQKTGLFTQQEEKEEEAINIAKIILPEEVPKNFHTKEAALALIELENAEARAKIAKKKKAPIVVR</sequence>
<dbReference type="GO" id="GO:0016787">
    <property type="term" value="F:hydrolase activity"/>
    <property type="evidence" value="ECO:0007669"/>
    <property type="project" value="UniProtKB-KW"/>
</dbReference>
<keyword evidence="11" id="KW-0378">Hydrolase</keyword>
<evidence type="ECO:0000256" key="14">
    <source>
        <dbReference type="ARBA" id="ARBA00023268"/>
    </source>
</evidence>
<proteinExistence type="predicted"/>
<evidence type="ECO:0000256" key="7">
    <source>
        <dbReference type="ARBA" id="ARBA00022722"/>
    </source>
</evidence>
<evidence type="ECO:0000256" key="15">
    <source>
        <dbReference type="ARBA" id="ARBA00049360"/>
    </source>
</evidence>
<evidence type="ECO:0000256" key="11">
    <source>
        <dbReference type="ARBA" id="ARBA00022801"/>
    </source>
</evidence>
<evidence type="ECO:0000256" key="6">
    <source>
        <dbReference type="ARBA" id="ARBA00022705"/>
    </source>
</evidence>
<evidence type="ECO:0000256" key="13">
    <source>
        <dbReference type="ARBA" id="ARBA00023125"/>
    </source>
</evidence>
<evidence type="ECO:0000256" key="2">
    <source>
        <dbReference type="ARBA" id="ARBA00004147"/>
    </source>
</evidence>
<dbReference type="GO" id="GO:0016779">
    <property type="term" value="F:nucleotidyltransferase activity"/>
    <property type="evidence" value="ECO:0007669"/>
    <property type="project" value="UniProtKB-KW"/>
</dbReference>
<keyword evidence="10" id="KW-0255">Endonuclease</keyword>
<evidence type="ECO:0000256" key="10">
    <source>
        <dbReference type="ARBA" id="ARBA00022759"/>
    </source>
</evidence>
<protein>
    <submittedName>
        <fullName evidence="17">Replication-associated protein</fullName>
    </submittedName>
</protein>
<keyword evidence="4" id="KW-0808">Transferase</keyword>
<evidence type="ECO:0000256" key="1">
    <source>
        <dbReference type="ARBA" id="ARBA00001936"/>
    </source>
</evidence>
<evidence type="ECO:0000256" key="4">
    <source>
        <dbReference type="ARBA" id="ARBA00022679"/>
    </source>
</evidence>
<dbReference type="GO" id="GO:0003677">
    <property type="term" value="F:DNA binding"/>
    <property type="evidence" value="ECO:0007669"/>
    <property type="project" value="UniProtKB-KW"/>
</dbReference>
<keyword evidence="14" id="KW-0511">Multifunctional enzyme</keyword>
<dbReference type="GO" id="GO:0046872">
    <property type="term" value="F:metal ion binding"/>
    <property type="evidence" value="ECO:0007669"/>
    <property type="project" value="UniProtKB-KW"/>
</dbReference>
<evidence type="ECO:0000256" key="12">
    <source>
        <dbReference type="ARBA" id="ARBA00023124"/>
    </source>
</evidence>
<dbReference type="GO" id="GO:0003724">
    <property type="term" value="F:RNA helicase activity"/>
    <property type="evidence" value="ECO:0007669"/>
    <property type="project" value="InterPro"/>
</dbReference>
<dbReference type="InterPro" id="IPR049912">
    <property type="entry name" value="CRESS_DNA_REP"/>
</dbReference>
<dbReference type="EMBL" id="MW182888">
    <property type="protein sequence ID" value="QTE03578.1"/>
    <property type="molecule type" value="Genomic_DNA"/>
</dbReference>
<dbReference type="GO" id="GO:0006260">
    <property type="term" value="P:DNA replication"/>
    <property type="evidence" value="ECO:0007669"/>
    <property type="project" value="UniProtKB-KW"/>
</dbReference>
<keyword evidence="9" id="KW-0547">Nucleotide-binding</keyword>
<evidence type="ECO:0000256" key="9">
    <source>
        <dbReference type="ARBA" id="ARBA00022741"/>
    </source>
</evidence>
<comment type="cofactor">
    <cofactor evidence="1">
        <name>Mn(2+)</name>
        <dbReference type="ChEBI" id="CHEBI:29035"/>
    </cofactor>
</comment>
<evidence type="ECO:0000313" key="17">
    <source>
        <dbReference type="EMBL" id="QTE03578.1"/>
    </source>
</evidence>
<keyword evidence="8" id="KW-0479">Metal-binding</keyword>
<evidence type="ECO:0000256" key="8">
    <source>
        <dbReference type="ARBA" id="ARBA00022723"/>
    </source>
</evidence>
<keyword evidence="6" id="KW-0235">DNA replication</keyword>
<dbReference type="InterPro" id="IPR000605">
    <property type="entry name" value="Helicase_SF3_ssDNA/RNA_vir"/>
</dbReference>
<evidence type="ECO:0000259" key="16">
    <source>
        <dbReference type="PROSITE" id="PS52020"/>
    </source>
</evidence>
<keyword evidence="13" id="KW-0238">DNA-binding</keyword>
<name>A0A8A4XCS3_9VIRU</name>
<comment type="subcellular location">
    <subcellularLocation>
        <location evidence="2">Host nucleus</location>
    </subcellularLocation>
</comment>
<organism evidence="17">
    <name type="scientific">Turdus hortulorum CRESS-DNA-virus sp</name>
    <dbReference type="NCBI Taxonomy" id="2815062"/>
    <lineage>
        <taxon>Viruses</taxon>
        <taxon>Monodnaviria</taxon>
        <taxon>Shotokuvirae</taxon>
        <taxon>Cressdnaviricota</taxon>
    </lineage>
</organism>
<dbReference type="Pfam" id="PF00910">
    <property type="entry name" value="RNA_helicase"/>
    <property type="match status" value="1"/>
</dbReference>
<feature type="domain" description="CRESS-DNA virus Rep endonuclease" evidence="16">
    <location>
        <begin position="1"/>
        <end position="92"/>
    </location>
</feature>
<dbReference type="GO" id="GO:0004519">
    <property type="term" value="F:endonuclease activity"/>
    <property type="evidence" value="ECO:0007669"/>
    <property type="project" value="UniProtKB-KW"/>
</dbReference>